<protein>
    <submittedName>
        <fullName evidence="2">Uncharacterized protein</fullName>
    </submittedName>
</protein>
<proteinExistence type="predicted"/>
<dbReference type="AlphaFoldDB" id="A0A6L2LPX6"/>
<organism evidence="2">
    <name type="scientific">Tanacetum cinerariifolium</name>
    <name type="common">Dalmatian daisy</name>
    <name type="synonym">Chrysanthemum cinerariifolium</name>
    <dbReference type="NCBI Taxonomy" id="118510"/>
    <lineage>
        <taxon>Eukaryota</taxon>
        <taxon>Viridiplantae</taxon>
        <taxon>Streptophyta</taxon>
        <taxon>Embryophyta</taxon>
        <taxon>Tracheophyta</taxon>
        <taxon>Spermatophyta</taxon>
        <taxon>Magnoliopsida</taxon>
        <taxon>eudicotyledons</taxon>
        <taxon>Gunneridae</taxon>
        <taxon>Pentapetalae</taxon>
        <taxon>asterids</taxon>
        <taxon>campanulids</taxon>
        <taxon>Asterales</taxon>
        <taxon>Asteraceae</taxon>
        <taxon>Asteroideae</taxon>
        <taxon>Anthemideae</taxon>
        <taxon>Anthemidinae</taxon>
        <taxon>Tanacetum</taxon>
    </lineage>
</organism>
<feature type="region of interest" description="Disordered" evidence="1">
    <location>
        <begin position="169"/>
        <end position="199"/>
    </location>
</feature>
<feature type="compositionally biased region" description="Basic and acidic residues" evidence="1">
    <location>
        <begin position="343"/>
        <end position="353"/>
    </location>
</feature>
<evidence type="ECO:0000313" key="2">
    <source>
        <dbReference type="EMBL" id="GEU63748.1"/>
    </source>
</evidence>
<comment type="caution">
    <text evidence="2">The sequence shown here is derived from an EMBL/GenBank/DDBJ whole genome shotgun (WGS) entry which is preliminary data.</text>
</comment>
<gene>
    <name evidence="2" type="ORF">Tci_035726</name>
</gene>
<feature type="region of interest" description="Disordered" evidence="1">
    <location>
        <begin position="326"/>
        <end position="363"/>
    </location>
</feature>
<name>A0A6L2LPX6_TANCI</name>
<feature type="compositionally biased region" description="Polar residues" evidence="1">
    <location>
        <begin position="244"/>
        <end position="255"/>
    </location>
</feature>
<accession>A0A6L2LPX6</accession>
<feature type="region of interest" description="Disordered" evidence="1">
    <location>
        <begin position="231"/>
        <end position="257"/>
    </location>
</feature>
<reference evidence="2" key="1">
    <citation type="journal article" date="2019" name="Sci. Rep.">
        <title>Draft genome of Tanacetum cinerariifolium, the natural source of mosquito coil.</title>
        <authorList>
            <person name="Yamashiro T."/>
            <person name="Shiraishi A."/>
            <person name="Satake H."/>
            <person name="Nakayama K."/>
        </authorList>
    </citation>
    <scope>NUCLEOTIDE SEQUENCE</scope>
</reference>
<dbReference type="EMBL" id="BKCJ010004902">
    <property type="protein sequence ID" value="GEU63748.1"/>
    <property type="molecule type" value="Genomic_DNA"/>
</dbReference>
<sequence>MGYTREIGAKGTLKKSCLPPRWRLLMAHIMQCLDGKTGGLDQISNKNVTILYCLANGVQVDYAKIIWDDLIHNLNKKSREKIVPYPRFISLLLERMAPEYENEELTINPTQVFNVHNLTLNLNQPKEPPFTDHMKAIYNLVVPVDSKASKLSHKLRRFSKAKSLELQLDSEAKDLQNTHLSPKRRHPNPKLANPTFKPSPVRPRIKAQAILHLPRLCFFHLHSESASRHDVLADSTAEADPEPSASNDFIPSQQGMDEGTKNTLYDYIFAGSNPNVLVDKTKSARDGLKTVNTESGASTELGADEISKKIKLEDLADLLKDTRSAFFTHKSPPDEPINVSDESDQKEVKKAKETPATSQDVPEDTSVVELKNIQWEFLAEFLDLPHLASSIQEKLKTLDSLLGLLKTVTNTLNKFCTLMEIASGATTTGVPSVDKATISPAEREKDADTNLENELVDLLGTDIVT</sequence>
<evidence type="ECO:0000256" key="1">
    <source>
        <dbReference type="SAM" id="MobiDB-lite"/>
    </source>
</evidence>